<keyword evidence="2" id="KW-1185">Reference proteome</keyword>
<accession>M4BAC5</accession>
<reference evidence="1" key="2">
    <citation type="submission" date="2015-06" db="UniProtKB">
        <authorList>
            <consortium name="EnsemblProtists"/>
        </authorList>
    </citation>
    <scope>IDENTIFICATION</scope>
    <source>
        <strain evidence="1">Emoy2</strain>
    </source>
</reference>
<evidence type="ECO:0000313" key="1">
    <source>
        <dbReference type="EnsemblProtists" id="HpaP803235"/>
    </source>
</evidence>
<dbReference type="AlphaFoldDB" id="M4BAC5"/>
<evidence type="ECO:0000313" key="2">
    <source>
        <dbReference type="Proteomes" id="UP000011713"/>
    </source>
</evidence>
<dbReference type="EnsemblProtists" id="HpaT803235">
    <property type="protein sequence ID" value="HpaP803235"/>
    <property type="gene ID" value="HpaG803235"/>
</dbReference>
<dbReference type="InParanoid" id="M4BAC5"/>
<sequence length="63" mass="7127">MSGKLGNGDFVLRIGYAKFVSTSFTYKLEEELFRRWATLGVPHIDPSPITADEKIMDSMMKSL</sequence>
<dbReference type="EMBL" id="JH598060">
    <property type="status" value="NOT_ANNOTATED_CDS"/>
    <property type="molecule type" value="Genomic_DNA"/>
</dbReference>
<dbReference type="HOGENOM" id="CLU_2890556_0_0_1"/>
<dbReference type="VEuPathDB" id="FungiDB:HpaG803235"/>
<dbReference type="Proteomes" id="UP000011713">
    <property type="component" value="Unassembled WGS sequence"/>
</dbReference>
<name>M4BAC5_HYAAE</name>
<organism evidence="1 2">
    <name type="scientific">Hyaloperonospora arabidopsidis (strain Emoy2)</name>
    <name type="common">Downy mildew agent</name>
    <name type="synonym">Peronospora arabidopsidis</name>
    <dbReference type="NCBI Taxonomy" id="559515"/>
    <lineage>
        <taxon>Eukaryota</taxon>
        <taxon>Sar</taxon>
        <taxon>Stramenopiles</taxon>
        <taxon>Oomycota</taxon>
        <taxon>Peronosporomycetes</taxon>
        <taxon>Peronosporales</taxon>
        <taxon>Peronosporaceae</taxon>
        <taxon>Hyaloperonospora</taxon>
    </lineage>
</organism>
<protein>
    <submittedName>
        <fullName evidence="1">Uncharacterized protein</fullName>
    </submittedName>
</protein>
<proteinExistence type="predicted"/>
<reference evidence="2" key="1">
    <citation type="journal article" date="2010" name="Science">
        <title>Signatures of adaptation to obligate biotrophy in the Hyaloperonospora arabidopsidis genome.</title>
        <authorList>
            <person name="Baxter L."/>
            <person name="Tripathy S."/>
            <person name="Ishaque N."/>
            <person name="Boot N."/>
            <person name="Cabral A."/>
            <person name="Kemen E."/>
            <person name="Thines M."/>
            <person name="Ah-Fong A."/>
            <person name="Anderson R."/>
            <person name="Badejoko W."/>
            <person name="Bittner-Eddy P."/>
            <person name="Boore J.L."/>
            <person name="Chibucos M.C."/>
            <person name="Coates M."/>
            <person name="Dehal P."/>
            <person name="Delehaunty K."/>
            <person name="Dong S."/>
            <person name="Downton P."/>
            <person name="Dumas B."/>
            <person name="Fabro G."/>
            <person name="Fronick C."/>
            <person name="Fuerstenberg S.I."/>
            <person name="Fulton L."/>
            <person name="Gaulin E."/>
            <person name="Govers F."/>
            <person name="Hughes L."/>
            <person name="Humphray S."/>
            <person name="Jiang R.H."/>
            <person name="Judelson H."/>
            <person name="Kamoun S."/>
            <person name="Kyung K."/>
            <person name="Meijer H."/>
            <person name="Minx P."/>
            <person name="Morris P."/>
            <person name="Nelson J."/>
            <person name="Phuntumart V."/>
            <person name="Qutob D."/>
            <person name="Rehmany A."/>
            <person name="Rougon-Cardoso A."/>
            <person name="Ryden P."/>
            <person name="Torto-Alalibo T."/>
            <person name="Studholme D."/>
            <person name="Wang Y."/>
            <person name="Win J."/>
            <person name="Wood J."/>
            <person name="Clifton S.W."/>
            <person name="Rogers J."/>
            <person name="Van den Ackerveken G."/>
            <person name="Jones J.D."/>
            <person name="McDowell J.M."/>
            <person name="Beynon J."/>
            <person name="Tyler B.M."/>
        </authorList>
    </citation>
    <scope>NUCLEOTIDE SEQUENCE [LARGE SCALE GENOMIC DNA]</scope>
    <source>
        <strain evidence="2">Emoy2</strain>
    </source>
</reference>